<name>A0A2J6WGZ9_9BACT</name>
<accession>A0A2J6WGZ9</accession>
<comment type="caution">
    <text evidence="2">The sequence shown here is derived from an EMBL/GenBank/DDBJ whole genome shotgun (WGS) entry which is preliminary data.</text>
</comment>
<keyword evidence="1" id="KW-1133">Transmembrane helix</keyword>
<proteinExistence type="predicted"/>
<dbReference type="SUPFAM" id="SSF54523">
    <property type="entry name" value="Pili subunits"/>
    <property type="match status" value="1"/>
</dbReference>
<reference evidence="2 3" key="1">
    <citation type="submission" date="2018-01" db="EMBL/GenBank/DDBJ databases">
        <title>Metagenomic assembled genomes from two thermal pools in the Uzon Caldera, Kamchatka, Russia.</title>
        <authorList>
            <person name="Wilkins L."/>
            <person name="Ettinger C."/>
        </authorList>
    </citation>
    <scope>NUCLEOTIDE SEQUENCE [LARGE SCALE GENOMIC DNA]</scope>
    <source>
        <strain evidence="2">ZAV-05</strain>
    </source>
</reference>
<feature type="transmembrane region" description="Helical" evidence="1">
    <location>
        <begin position="23"/>
        <end position="44"/>
    </location>
</feature>
<dbReference type="Proteomes" id="UP000242881">
    <property type="component" value="Unassembled WGS sequence"/>
</dbReference>
<gene>
    <name evidence="2" type="ORF">C0187_06650</name>
</gene>
<protein>
    <recommendedName>
        <fullName evidence="4">Prepilin-type N-terminal cleavage/methylation domain-containing protein</fullName>
    </recommendedName>
</protein>
<evidence type="ECO:0000256" key="1">
    <source>
        <dbReference type="SAM" id="Phobius"/>
    </source>
</evidence>
<dbReference type="Gene3D" id="3.30.700.10">
    <property type="entry name" value="Glycoprotein, Type 4 Pilin"/>
    <property type="match status" value="1"/>
</dbReference>
<keyword evidence="1" id="KW-0812">Transmembrane</keyword>
<dbReference type="Pfam" id="PF07963">
    <property type="entry name" value="N_methyl"/>
    <property type="match status" value="1"/>
</dbReference>
<dbReference type="EMBL" id="PNIN01000066">
    <property type="protein sequence ID" value="PMP69656.1"/>
    <property type="molecule type" value="Genomic_DNA"/>
</dbReference>
<dbReference type="NCBIfam" id="TIGR02532">
    <property type="entry name" value="IV_pilin_GFxxxE"/>
    <property type="match status" value="1"/>
</dbReference>
<sequence length="162" mass="17931">MLLLSYIKVEVIFCGMDKLNKGGWTLIELVIVIVLMGILSLVIVPKISIDDFKKESELNILMGNIRYAQHKSMVSGGGWSIEFQPGGYTIKDGTNKVVSLPGGENPVSVTFNLTATDPKCYFDYLGRPDRDDNSSNSNLYDNFTINFADMQIILNKAGGIDR</sequence>
<evidence type="ECO:0008006" key="4">
    <source>
        <dbReference type="Google" id="ProtNLM"/>
    </source>
</evidence>
<evidence type="ECO:0000313" key="3">
    <source>
        <dbReference type="Proteomes" id="UP000242881"/>
    </source>
</evidence>
<keyword evidence="1" id="KW-0472">Membrane</keyword>
<dbReference type="InterPro" id="IPR012902">
    <property type="entry name" value="N_methyl_site"/>
</dbReference>
<evidence type="ECO:0000313" key="2">
    <source>
        <dbReference type="EMBL" id="PMP69656.1"/>
    </source>
</evidence>
<dbReference type="InterPro" id="IPR045584">
    <property type="entry name" value="Pilin-like"/>
</dbReference>
<organism evidence="2 3">
    <name type="scientific">Calditerrivibrio nitroreducens</name>
    <dbReference type="NCBI Taxonomy" id="477976"/>
    <lineage>
        <taxon>Bacteria</taxon>
        <taxon>Pseudomonadati</taxon>
        <taxon>Deferribacterota</taxon>
        <taxon>Deferribacteres</taxon>
        <taxon>Deferribacterales</taxon>
        <taxon>Calditerrivibrionaceae</taxon>
    </lineage>
</organism>
<dbReference type="AlphaFoldDB" id="A0A2J6WGZ9"/>